<evidence type="ECO:0000259" key="1">
    <source>
        <dbReference type="Pfam" id="PF13649"/>
    </source>
</evidence>
<dbReference type="Proteomes" id="UP001216150">
    <property type="component" value="Unassembled WGS sequence"/>
</dbReference>
<dbReference type="SUPFAM" id="SSF53335">
    <property type="entry name" value="S-adenosyl-L-methionine-dependent methyltransferases"/>
    <property type="match status" value="1"/>
</dbReference>
<keyword evidence="3" id="KW-1185">Reference proteome</keyword>
<dbReference type="Pfam" id="PF13649">
    <property type="entry name" value="Methyltransf_25"/>
    <property type="match status" value="1"/>
</dbReference>
<dbReference type="AlphaFoldDB" id="A0AAD6DNV7"/>
<sequence>MASVANQPLDFYSSPYLAEHYDLICAQEGSFFEDIEVFYAELMKIRALKHAKAQDPDALTIIDAGTGTGRALYSLTQRVLQSGLNLSKMKLLGFDPSQDMVDRAGQTRDLKGAEHVEWICASAVDLNKIVSSRGLQGKVDLIMFADGGFLHLTTPEEGREFLCGLKTSLTPGVGRACVSITSRESVDDLHYYDTGAPGKDVVEYASQQYPTFIYRNTLTGMEEAGTVGVSSFQFEVWKVHEDGRRELVESQATRLAGRWWTQNEMKDLIKDVPGIQLIEVAAPDHRQTFYTIGV</sequence>
<proteinExistence type="predicted"/>
<organism evidence="2 3">
    <name type="scientific">Penicillium hetheringtonii</name>
    <dbReference type="NCBI Taxonomy" id="911720"/>
    <lineage>
        <taxon>Eukaryota</taxon>
        <taxon>Fungi</taxon>
        <taxon>Dikarya</taxon>
        <taxon>Ascomycota</taxon>
        <taxon>Pezizomycotina</taxon>
        <taxon>Eurotiomycetes</taxon>
        <taxon>Eurotiomycetidae</taxon>
        <taxon>Eurotiales</taxon>
        <taxon>Aspergillaceae</taxon>
        <taxon>Penicillium</taxon>
    </lineage>
</organism>
<dbReference type="EMBL" id="JAQJAC010000003">
    <property type="protein sequence ID" value="KAJ5589671.1"/>
    <property type="molecule type" value="Genomic_DNA"/>
</dbReference>
<protein>
    <recommendedName>
        <fullName evidence="1">Methyltransferase domain-containing protein</fullName>
    </recommendedName>
</protein>
<evidence type="ECO:0000313" key="2">
    <source>
        <dbReference type="EMBL" id="KAJ5589671.1"/>
    </source>
</evidence>
<gene>
    <name evidence="2" type="ORF">N7450_003643</name>
</gene>
<name>A0AAD6DNV7_9EURO</name>
<dbReference type="CDD" id="cd02440">
    <property type="entry name" value="AdoMet_MTases"/>
    <property type="match status" value="1"/>
</dbReference>
<feature type="domain" description="Methyltransferase" evidence="1">
    <location>
        <begin position="61"/>
        <end position="172"/>
    </location>
</feature>
<dbReference type="InterPro" id="IPR041698">
    <property type="entry name" value="Methyltransf_25"/>
</dbReference>
<dbReference type="InterPro" id="IPR029063">
    <property type="entry name" value="SAM-dependent_MTases_sf"/>
</dbReference>
<comment type="caution">
    <text evidence="2">The sequence shown here is derived from an EMBL/GenBank/DDBJ whole genome shotgun (WGS) entry which is preliminary data.</text>
</comment>
<evidence type="ECO:0000313" key="3">
    <source>
        <dbReference type="Proteomes" id="UP001216150"/>
    </source>
</evidence>
<dbReference type="Gene3D" id="3.40.50.150">
    <property type="entry name" value="Vaccinia Virus protein VP39"/>
    <property type="match status" value="1"/>
</dbReference>
<reference evidence="2 3" key="1">
    <citation type="journal article" date="2023" name="IMA Fungus">
        <title>Comparative genomic study of the Penicillium genus elucidates a diverse pangenome and 15 lateral gene transfer events.</title>
        <authorList>
            <person name="Petersen C."/>
            <person name="Sorensen T."/>
            <person name="Nielsen M.R."/>
            <person name="Sondergaard T.E."/>
            <person name="Sorensen J.L."/>
            <person name="Fitzpatrick D.A."/>
            <person name="Frisvad J.C."/>
            <person name="Nielsen K.L."/>
        </authorList>
    </citation>
    <scope>NUCLEOTIDE SEQUENCE [LARGE SCALE GENOMIC DNA]</scope>
    <source>
        <strain evidence="2 3">IBT 29057</strain>
    </source>
</reference>
<accession>A0AAD6DNV7</accession>